<dbReference type="InterPro" id="IPR035093">
    <property type="entry name" value="RelE/ParE_toxin_dom_sf"/>
</dbReference>
<dbReference type="PANTHER" id="PTHR33755">
    <property type="entry name" value="TOXIN PARE1-RELATED"/>
    <property type="match status" value="1"/>
</dbReference>
<evidence type="ECO:0008006" key="5">
    <source>
        <dbReference type="Google" id="ProtNLM"/>
    </source>
</evidence>
<dbReference type="InterPro" id="IPR007712">
    <property type="entry name" value="RelE/ParE_toxin"/>
</dbReference>
<comment type="caution">
    <text evidence="3">The sequence shown here is derived from an EMBL/GenBank/DDBJ whole genome shotgun (WGS) entry which is preliminary data.</text>
</comment>
<reference evidence="3 4" key="1">
    <citation type="submission" date="2007-01" db="EMBL/GenBank/DDBJ databases">
        <authorList>
            <person name="Kobayashi T."/>
            <person name="Suzuki M."/>
            <person name="Inoue H."/>
            <person name="Itai R.N."/>
            <person name="Takahashi M."/>
            <person name="Nakanishi H."/>
            <person name="Mori S."/>
            <person name="Nishizawa N.K."/>
        </authorList>
    </citation>
    <scope>NUCLEOTIDE SEQUENCE [LARGE SCALE GENOMIC DNA]</scope>
    <source>
        <strain evidence="3 4">2740-80</strain>
    </source>
</reference>
<dbReference type="PANTHER" id="PTHR33755:SF5">
    <property type="entry name" value="TYPE II TOXIN-ANTITOXIN SYSTEM RELE_PARE FAMILY TOXIN"/>
    <property type="match status" value="1"/>
</dbReference>
<comment type="similarity">
    <text evidence="1">Belongs to the RelE toxin family.</text>
</comment>
<keyword evidence="2" id="KW-1277">Toxin-antitoxin system</keyword>
<accession>A0A0K9UIT4</accession>
<dbReference type="AlphaFoldDB" id="A0A0K9UIT4"/>
<dbReference type="Proteomes" id="UP000003017">
    <property type="component" value="Unassembled WGS sequence"/>
</dbReference>
<dbReference type="InterPro" id="IPR051803">
    <property type="entry name" value="TA_system_RelE-like_toxin"/>
</dbReference>
<dbReference type="EMBL" id="AAUT02000035">
    <property type="protein sequence ID" value="KNA55864.1"/>
    <property type="molecule type" value="Genomic_DNA"/>
</dbReference>
<evidence type="ECO:0000313" key="4">
    <source>
        <dbReference type="Proteomes" id="UP000003017"/>
    </source>
</evidence>
<dbReference type="Pfam" id="PF05016">
    <property type="entry name" value="ParE_toxin"/>
    <property type="match status" value="1"/>
</dbReference>
<evidence type="ECO:0000313" key="3">
    <source>
        <dbReference type="EMBL" id="KNA55864.1"/>
    </source>
</evidence>
<gene>
    <name evidence="3" type="ORF">VC274080_023925</name>
</gene>
<name>A0A0K9UIT4_VIBCL</name>
<evidence type="ECO:0000256" key="2">
    <source>
        <dbReference type="ARBA" id="ARBA00022649"/>
    </source>
</evidence>
<evidence type="ECO:0000256" key="1">
    <source>
        <dbReference type="ARBA" id="ARBA00006226"/>
    </source>
</evidence>
<sequence>MKVVWSPLALQKLGDAAEFIALDNPSAAEKWVNEVFDKTELLGSMPEMGRMVPEMPHTNYREIIFGHYRIIYSLSHEIRVLTLRQEQTVNPPHNKRLKRDCQRVAFPVPLSRGGCSCCV</sequence>
<organism evidence="3 4">
    <name type="scientific">Vibrio cholerae 2740-80</name>
    <dbReference type="NCBI Taxonomy" id="412614"/>
    <lineage>
        <taxon>Bacteria</taxon>
        <taxon>Pseudomonadati</taxon>
        <taxon>Pseudomonadota</taxon>
        <taxon>Gammaproteobacteria</taxon>
        <taxon>Vibrionales</taxon>
        <taxon>Vibrionaceae</taxon>
        <taxon>Vibrio</taxon>
    </lineage>
</organism>
<proteinExistence type="inferred from homology"/>
<reference evidence="3 4" key="2">
    <citation type="submission" date="2010-08" db="EMBL/GenBank/DDBJ databases">
        <title>The Genome Sequence of Vibrio cholerae strain 2740-80.</title>
        <authorList>
            <consortium name="The Broad Institute Genome Sequencing Platform"/>
            <person name="Colwell R."/>
            <person name="Young S.K."/>
            <person name="Zeng Q."/>
            <person name="Alvarado L."/>
            <person name="Berlin A."/>
            <person name="Chapman S."/>
            <person name="Chen Z."/>
            <person name="Freedman E."/>
            <person name="Gellesch M."/>
            <person name="Goldberg J."/>
            <person name="Griggs A."/>
            <person name="Gujja S."/>
            <person name="Heilman E."/>
            <person name="Heiman D."/>
            <person name="Howarth C."/>
            <person name="Larson L."/>
            <person name="Mehta T."/>
            <person name="Neiman D.N."/>
            <person name="Park D."/>
            <person name="Pearson M."/>
            <person name="Roberts A."/>
            <person name="Saif S."/>
            <person name="Shenoy N."/>
            <person name="Sisk P."/>
            <person name="Stolte C."/>
            <person name="Sykes S."/>
            <person name="White J."/>
            <person name="Yandava C."/>
            <person name="Borodovsky M."/>
            <person name="Heidelberg J."/>
            <person name="Haas B."/>
            <person name="Nusbaum C."/>
            <person name="Birren B."/>
        </authorList>
    </citation>
    <scope>NUCLEOTIDE SEQUENCE [LARGE SCALE GENOMIC DNA]</scope>
    <source>
        <strain evidence="3 4">2740-80</strain>
    </source>
</reference>
<dbReference type="Gene3D" id="3.30.2310.20">
    <property type="entry name" value="RelE-like"/>
    <property type="match status" value="1"/>
</dbReference>
<protein>
    <recommendedName>
        <fullName evidence="5">Plasmid stabilization system protein</fullName>
    </recommendedName>
</protein>